<reference evidence="2 3" key="1">
    <citation type="submission" date="2018-04" db="EMBL/GenBank/DDBJ databases">
        <title>WGS assembly of Panicum hallii var. hallii HAL2.</title>
        <authorList>
            <person name="Lovell J."/>
            <person name="Jenkins J."/>
            <person name="Lowry D."/>
            <person name="Mamidi S."/>
            <person name="Sreedasyam A."/>
            <person name="Weng X."/>
            <person name="Barry K."/>
            <person name="Bonette J."/>
            <person name="Campitelli B."/>
            <person name="Daum C."/>
            <person name="Gordon S."/>
            <person name="Gould B."/>
            <person name="Lipzen A."/>
            <person name="MacQueen A."/>
            <person name="Palacio-Mejia J."/>
            <person name="Plott C."/>
            <person name="Shakirov E."/>
            <person name="Shu S."/>
            <person name="Yoshinaga Y."/>
            <person name="Zane M."/>
            <person name="Rokhsar D."/>
            <person name="Grimwood J."/>
            <person name="Schmutz J."/>
            <person name="Juenger T."/>
        </authorList>
    </citation>
    <scope>NUCLEOTIDE SEQUENCE [LARGE SCALE GENOMIC DNA]</scope>
    <source>
        <strain evidence="3">cv. HAL2</strain>
    </source>
</reference>
<keyword evidence="3" id="KW-1185">Reference proteome</keyword>
<name>A0A2T7FDC5_9POAL</name>
<dbReference type="Proteomes" id="UP000244336">
    <property type="component" value="Chromosome 1"/>
</dbReference>
<sequence length="161" mass="17325">MRLSAPLFFPPRLAAAIPRPICSSSPERPRVCTPFHCGDCWESPRRRLGGGGRAMGEGMRARSERASAERPARAREAMGSGAARASRRAGGGRGMRELAGGARRRGKDDEGEKGRGGRNLTTLAGVDVLRKEGRRWVAEEDDGSRTCLPEKPRGRACAGEI</sequence>
<protein>
    <submittedName>
        <fullName evidence="2">Uncharacterized protein</fullName>
    </submittedName>
</protein>
<feature type="compositionally biased region" description="Basic and acidic residues" evidence="1">
    <location>
        <begin position="106"/>
        <end position="115"/>
    </location>
</feature>
<feature type="region of interest" description="Disordered" evidence="1">
    <location>
        <begin position="46"/>
        <end position="121"/>
    </location>
</feature>
<dbReference type="AlphaFoldDB" id="A0A2T7FDC5"/>
<evidence type="ECO:0000313" key="3">
    <source>
        <dbReference type="Proteomes" id="UP000244336"/>
    </source>
</evidence>
<dbReference type="Gramene" id="PUZ78083">
    <property type="protein sequence ID" value="PUZ78083"/>
    <property type="gene ID" value="GQ55_1G424900"/>
</dbReference>
<gene>
    <name evidence="2" type="ORF">GQ55_1G424900</name>
</gene>
<dbReference type="EMBL" id="CM009749">
    <property type="protein sequence ID" value="PUZ78083.1"/>
    <property type="molecule type" value="Genomic_DNA"/>
</dbReference>
<evidence type="ECO:0000256" key="1">
    <source>
        <dbReference type="SAM" id="MobiDB-lite"/>
    </source>
</evidence>
<feature type="compositionally biased region" description="Basic and acidic residues" evidence="1">
    <location>
        <begin position="59"/>
        <end position="76"/>
    </location>
</feature>
<accession>A0A2T7FDC5</accession>
<organism evidence="2 3">
    <name type="scientific">Panicum hallii var. hallii</name>
    <dbReference type="NCBI Taxonomy" id="1504633"/>
    <lineage>
        <taxon>Eukaryota</taxon>
        <taxon>Viridiplantae</taxon>
        <taxon>Streptophyta</taxon>
        <taxon>Embryophyta</taxon>
        <taxon>Tracheophyta</taxon>
        <taxon>Spermatophyta</taxon>
        <taxon>Magnoliopsida</taxon>
        <taxon>Liliopsida</taxon>
        <taxon>Poales</taxon>
        <taxon>Poaceae</taxon>
        <taxon>PACMAD clade</taxon>
        <taxon>Panicoideae</taxon>
        <taxon>Panicodae</taxon>
        <taxon>Paniceae</taxon>
        <taxon>Panicinae</taxon>
        <taxon>Panicum</taxon>
        <taxon>Panicum sect. Panicum</taxon>
    </lineage>
</organism>
<proteinExistence type="predicted"/>
<evidence type="ECO:0000313" key="2">
    <source>
        <dbReference type="EMBL" id="PUZ78083.1"/>
    </source>
</evidence>